<gene>
    <name evidence="2" type="primary">LOC123522715</name>
</gene>
<name>A0AC55DUJ4_ECHTE</name>
<organism evidence="1 2">
    <name type="scientific">Echinops telfairi</name>
    <name type="common">Lesser hedgehog tenrec</name>
    <dbReference type="NCBI Taxonomy" id="9371"/>
    <lineage>
        <taxon>Eukaryota</taxon>
        <taxon>Metazoa</taxon>
        <taxon>Chordata</taxon>
        <taxon>Craniata</taxon>
        <taxon>Vertebrata</taxon>
        <taxon>Euteleostomi</taxon>
        <taxon>Mammalia</taxon>
        <taxon>Eutheria</taxon>
        <taxon>Afrotheria</taxon>
        <taxon>Tenrecidae</taxon>
        <taxon>Tenrecinae</taxon>
        <taxon>Echinops</taxon>
    </lineage>
</organism>
<dbReference type="RefSeq" id="XP_045155412.1">
    <property type="nucleotide sequence ID" value="XM_045299477.1"/>
</dbReference>
<protein>
    <submittedName>
        <fullName evidence="2">Uncharacterized protein LOC123522715</fullName>
    </submittedName>
</protein>
<keyword evidence="1" id="KW-1185">Reference proteome</keyword>
<evidence type="ECO:0000313" key="1">
    <source>
        <dbReference type="Proteomes" id="UP000694863"/>
    </source>
</evidence>
<dbReference type="Proteomes" id="UP000694863">
    <property type="component" value="Unplaced"/>
</dbReference>
<sequence>MNVKLTKKELDQLKESLSNAYEKVDMKKLMDKVEAITGKEVDVDDIETFLGDMGIELTNKEFSKLMSNLPIDDGKVYQQRLMDGMKFLNGGMIDASKISALLRIMGTYLTEQELKDLTQNLPVDVNGKVDLKKVLNRAKAFTGQKVDINKLDNILGNLEIELTPSERMNLLKTLPVNEKSLQYERPPAAFENLLLPVQSQGRESHC</sequence>
<reference evidence="2" key="1">
    <citation type="submission" date="2025-08" db="UniProtKB">
        <authorList>
            <consortium name="RefSeq"/>
        </authorList>
    </citation>
    <scope>IDENTIFICATION</scope>
</reference>
<evidence type="ECO:0000313" key="2">
    <source>
        <dbReference type="RefSeq" id="XP_045155412.1"/>
    </source>
</evidence>
<proteinExistence type="predicted"/>
<accession>A0AC55DUJ4</accession>